<keyword evidence="2" id="KW-0547">Nucleotide-binding</keyword>
<evidence type="ECO:0000259" key="4">
    <source>
        <dbReference type="Pfam" id="PF13191"/>
    </source>
</evidence>
<evidence type="ECO:0000259" key="5">
    <source>
        <dbReference type="Pfam" id="PF22703"/>
    </source>
</evidence>
<dbReference type="GeneID" id="37637604"/>
<evidence type="ECO:0000256" key="2">
    <source>
        <dbReference type="ARBA" id="ARBA00022741"/>
    </source>
</evidence>
<dbReference type="KEGG" id="nan:AArc1_0793"/>
<dbReference type="Proteomes" id="UP000258707">
    <property type="component" value="Chromosome"/>
</dbReference>
<organism evidence="6 7">
    <name type="scientific">Natrarchaeobaculum sulfurireducens</name>
    <dbReference type="NCBI Taxonomy" id="2044521"/>
    <lineage>
        <taxon>Archaea</taxon>
        <taxon>Methanobacteriati</taxon>
        <taxon>Methanobacteriota</taxon>
        <taxon>Stenosarchaea group</taxon>
        <taxon>Halobacteria</taxon>
        <taxon>Halobacteriales</taxon>
        <taxon>Natrialbaceae</taxon>
        <taxon>Natrarchaeobaculum</taxon>
    </lineage>
</organism>
<dbReference type="GO" id="GO:0006260">
    <property type="term" value="P:DNA replication"/>
    <property type="evidence" value="ECO:0007669"/>
    <property type="project" value="UniProtKB-KW"/>
</dbReference>
<dbReference type="EMBL" id="CP024047">
    <property type="protein sequence ID" value="AXR77135.1"/>
    <property type="molecule type" value="Genomic_DNA"/>
</dbReference>
<feature type="domain" description="Cdc6 AAA+ ATPase-type lid" evidence="5">
    <location>
        <begin position="219"/>
        <end position="281"/>
    </location>
</feature>
<evidence type="ECO:0000256" key="1">
    <source>
        <dbReference type="ARBA" id="ARBA00022705"/>
    </source>
</evidence>
<accession>A0A346PC90</accession>
<sequence>MNLQDRIDRRRSAHQEQSIVVDWTHLSPVVHRPEPIGRGPVLEQLLDALEPVFDDELPDPVAIVGPPGSGTSAIVTALFDALDDRLGDSSRPIETTTRAGDASPSTSFVAIDARRVESAFAFYRTLLSALSSTPVPESGIGTGELRDRLRERFDRPDRRAVVAIDHHDEPETLAYDRARTLLEPVAEHVSTVAVGQREPEGWTGETVLVPAYRHHELVDVLTDRASTGLAAGVLDHELVRDLAVWADGNAHDGLAALFTAGFVATEAEADRIDTEHVQKAMAAVPNESVHVDRALAVSKTRQQVLLELVSVEARDRPIREVAAAISDRSDLTTGTVKRFLYELADRGVIERVQLPGSGSGRRPSTVEPRFPTTVFQSLSSRPATDIAGY</sequence>
<proteinExistence type="predicted"/>
<evidence type="ECO:0000313" key="6">
    <source>
        <dbReference type="EMBL" id="AXR77135.1"/>
    </source>
</evidence>
<dbReference type="Gene3D" id="3.40.50.300">
    <property type="entry name" value="P-loop containing nucleotide triphosphate hydrolases"/>
    <property type="match status" value="1"/>
</dbReference>
<protein>
    <submittedName>
        <fullName evidence="6">Orc1/cdc6 family replication initiation protein</fullName>
    </submittedName>
</protein>
<dbReference type="SUPFAM" id="SSF52540">
    <property type="entry name" value="P-loop containing nucleoside triphosphate hydrolases"/>
    <property type="match status" value="1"/>
</dbReference>
<evidence type="ECO:0000256" key="3">
    <source>
        <dbReference type="ARBA" id="ARBA00022840"/>
    </source>
</evidence>
<dbReference type="Pfam" id="PF22703">
    <property type="entry name" value="Cdc6_lid"/>
    <property type="match status" value="1"/>
</dbReference>
<gene>
    <name evidence="6" type="ORF">AArc1_0793</name>
</gene>
<feature type="domain" description="Orc1-like AAA ATPase" evidence="4">
    <location>
        <begin position="35"/>
        <end position="170"/>
    </location>
</feature>
<dbReference type="AlphaFoldDB" id="A0A346PC90"/>
<dbReference type="InterPro" id="IPR055237">
    <property type="entry name" value="Cdc6_lid"/>
</dbReference>
<evidence type="ECO:0000313" key="7">
    <source>
        <dbReference type="Proteomes" id="UP000258707"/>
    </source>
</evidence>
<reference evidence="7" key="1">
    <citation type="submission" date="2017-10" db="EMBL/GenBank/DDBJ databases">
        <title>Phenotypic and genomic properties of facultatively anaerobic sulfur-reducing natronoarchaea from hypersaline soda lakes.</title>
        <authorList>
            <person name="Sorokin D.Y."/>
            <person name="Kublanov I.V."/>
            <person name="Roman P."/>
            <person name="Sinninghe Damste J.S."/>
            <person name="Golyshin P.N."/>
            <person name="Rojo D."/>
            <person name="Ciordia S."/>
            <person name="Mena Md.C."/>
            <person name="Ferrer M."/>
            <person name="Messina E."/>
            <person name="Smedile F."/>
            <person name="La Spada G."/>
            <person name="La Cono V."/>
            <person name="Yakimov M.M."/>
        </authorList>
    </citation>
    <scope>NUCLEOTIDE SEQUENCE [LARGE SCALE GENOMIC DNA]</scope>
    <source>
        <strain evidence="7">AArc1</strain>
    </source>
</reference>
<dbReference type="Gene3D" id="1.10.8.60">
    <property type="match status" value="1"/>
</dbReference>
<dbReference type="RefSeq" id="WP_117363340.1">
    <property type="nucleotide sequence ID" value="NZ_CP024047.1"/>
</dbReference>
<dbReference type="InterPro" id="IPR041664">
    <property type="entry name" value="AAA_16"/>
</dbReference>
<keyword evidence="1" id="KW-0235">DNA replication</keyword>
<name>A0A346PC90_9EURY</name>
<keyword evidence="3" id="KW-0067">ATP-binding</keyword>
<dbReference type="Pfam" id="PF13191">
    <property type="entry name" value="AAA_16"/>
    <property type="match status" value="1"/>
</dbReference>
<dbReference type="GO" id="GO:0005524">
    <property type="term" value="F:ATP binding"/>
    <property type="evidence" value="ECO:0007669"/>
    <property type="project" value="UniProtKB-KW"/>
</dbReference>
<dbReference type="InterPro" id="IPR027417">
    <property type="entry name" value="P-loop_NTPase"/>
</dbReference>